<sequence length="147" mass="16203">MIDAESQKYTQQSTEKQVSLRLVAVADITVVTDTQWCFPEAGYLDIFKLLSTLSTASSHSPTQEGTGDAGSLMRGDECGTKGMRDTSRVTSPATCSRPPHSTAFPFYYSRTSLLPALHHSSHIVPPATIQLYRHTTQRHAITHHRTS</sequence>
<protein>
    <submittedName>
        <fullName evidence="2">Uncharacterized protein</fullName>
    </submittedName>
</protein>
<evidence type="ECO:0000313" key="3">
    <source>
        <dbReference type="Proteomes" id="UP000324222"/>
    </source>
</evidence>
<comment type="caution">
    <text evidence="2">The sequence shown here is derived from an EMBL/GenBank/DDBJ whole genome shotgun (WGS) entry which is preliminary data.</text>
</comment>
<evidence type="ECO:0000256" key="1">
    <source>
        <dbReference type="SAM" id="MobiDB-lite"/>
    </source>
</evidence>
<accession>A0A5B7G371</accession>
<dbReference type="EMBL" id="VSRR010011577">
    <property type="protein sequence ID" value="MPC53382.1"/>
    <property type="molecule type" value="Genomic_DNA"/>
</dbReference>
<dbReference type="Proteomes" id="UP000324222">
    <property type="component" value="Unassembled WGS sequence"/>
</dbReference>
<dbReference type="AlphaFoldDB" id="A0A5B7G371"/>
<feature type="region of interest" description="Disordered" evidence="1">
    <location>
        <begin position="56"/>
        <end position="96"/>
    </location>
</feature>
<evidence type="ECO:0000313" key="2">
    <source>
        <dbReference type="EMBL" id="MPC53382.1"/>
    </source>
</evidence>
<organism evidence="2 3">
    <name type="scientific">Portunus trituberculatus</name>
    <name type="common">Swimming crab</name>
    <name type="synonym">Neptunus trituberculatus</name>
    <dbReference type="NCBI Taxonomy" id="210409"/>
    <lineage>
        <taxon>Eukaryota</taxon>
        <taxon>Metazoa</taxon>
        <taxon>Ecdysozoa</taxon>
        <taxon>Arthropoda</taxon>
        <taxon>Crustacea</taxon>
        <taxon>Multicrustacea</taxon>
        <taxon>Malacostraca</taxon>
        <taxon>Eumalacostraca</taxon>
        <taxon>Eucarida</taxon>
        <taxon>Decapoda</taxon>
        <taxon>Pleocyemata</taxon>
        <taxon>Brachyura</taxon>
        <taxon>Eubrachyura</taxon>
        <taxon>Portunoidea</taxon>
        <taxon>Portunidae</taxon>
        <taxon>Portuninae</taxon>
        <taxon>Portunus</taxon>
    </lineage>
</organism>
<feature type="compositionally biased region" description="Basic and acidic residues" evidence="1">
    <location>
        <begin position="74"/>
        <end position="87"/>
    </location>
</feature>
<keyword evidence="3" id="KW-1185">Reference proteome</keyword>
<reference evidence="2" key="1">
    <citation type="submission" date="2019-05" db="EMBL/GenBank/DDBJ databases">
        <title>Another draft genome of Portunus trituberculatus and its Hox gene families provides insights of decapod evolution.</title>
        <authorList>
            <person name="Jeong J.-H."/>
            <person name="Song I."/>
            <person name="Kim S."/>
            <person name="Choi T."/>
            <person name="Kim D."/>
            <person name="Ryu S."/>
            <person name="Kim W."/>
        </authorList>
    </citation>
    <scope>NUCLEOTIDE SEQUENCE [LARGE SCALE GENOMIC DNA]</scope>
    <source>
        <tissue evidence="2">Muscle</tissue>
    </source>
</reference>
<proteinExistence type="predicted"/>
<gene>
    <name evidence="2" type="ORF">E2C01_047271</name>
</gene>
<name>A0A5B7G371_PORTR</name>